<evidence type="ECO:0000313" key="3">
    <source>
        <dbReference type="EMBL" id="MFB9312035.1"/>
    </source>
</evidence>
<keyword evidence="4" id="KW-1185">Reference proteome</keyword>
<evidence type="ECO:0000256" key="2">
    <source>
        <dbReference type="SAM" id="Phobius"/>
    </source>
</evidence>
<feature type="transmembrane region" description="Helical" evidence="2">
    <location>
        <begin position="67"/>
        <end position="89"/>
    </location>
</feature>
<sequence>MTQEPTPRRAKHLIDPSVPRKQASAADIARLERVQRTVMSVLVGTTIFHLSVGLVIAAVVIDDSERVAQVGLCVLGGAFGVVAMAAAFAIHRRAVVSPWLLVGLVPTVVGLILVLG</sequence>
<dbReference type="EMBL" id="JBHMDG010000002">
    <property type="protein sequence ID" value="MFB9312035.1"/>
    <property type="molecule type" value="Genomic_DNA"/>
</dbReference>
<name>A0ABV5K893_9ACTN</name>
<feature type="transmembrane region" description="Helical" evidence="2">
    <location>
        <begin position="96"/>
        <end position="115"/>
    </location>
</feature>
<evidence type="ECO:0000256" key="1">
    <source>
        <dbReference type="SAM" id="MobiDB-lite"/>
    </source>
</evidence>
<accession>A0ABV5K893</accession>
<dbReference type="RefSeq" id="WP_140010774.1">
    <property type="nucleotide sequence ID" value="NZ_JBHMDG010000002.1"/>
</dbReference>
<gene>
    <name evidence="3" type="ORF">ACFFRI_03170</name>
</gene>
<feature type="transmembrane region" description="Helical" evidence="2">
    <location>
        <begin position="38"/>
        <end position="61"/>
    </location>
</feature>
<keyword evidence="2" id="KW-0472">Membrane</keyword>
<keyword evidence="2" id="KW-0812">Transmembrane</keyword>
<evidence type="ECO:0000313" key="4">
    <source>
        <dbReference type="Proteomes" id="UP001589750"/>
    </source>
</evidence>
<dbReference type="Proteomes" id="UP001589750">
    <property type="component" value="Unassembled WGS sequence"/>
</dbReference>
<organism evidence="3 4">
    <name type="scientific">Nocardioides plantarum</name>
    <dbReference type="NCBI Taxonomy" id="29299"/>
    <lineage>
        <taxon>Bacteria</taxon>
        <taxon>Bacillati</taxon>
        <taxon>Actinomycetota</taxon>
        <taxon>Actinomycetes</taxon>
        <taxon>Propionibacteriales</taxon>
        <taxon>Nocardioidaceae</taxon>
        <taxon>Nocardioides</taxon>
    </lineage>
</organism>
<protein>
    <submittedName>
        <fullName evidence="3">Uncharacterized protein</fullName>
    </submittedName>
</protein>
<proteinExistence type="predicted"/>
<reference evidence="3 4" key="1">
    <citation type="submission" date="2024-09" db="EMBL/GenBank/DDBJ databases">
        <authorList>
            <person name="Sun Q."/>
            <person name="Mori K."/>
        </authorList>
    </citation>
    <scope>NUCLEOTIDE SEQUENCE [LARGE SCALE GENOMIC DNA]</scope>
    <source>
        <strain evidence="3 4">JCM 9626</strain>
    </source>
</reference>
<comment type="caution">
    <text evidence="3">The sequence shown here is derived from an EMBL/GenBank/DDBJ whole genome shotgun (WGS) entry which is preliminary data.</text>
</comment>
<feature type="region of interest" description="Disordered" evidence="1">
    <location>
        <begin position="1"/>
        <end position="21"/>
    </location>
</feature>
<keyword evidence="2" id="KW-1133">Transmembrane helix</keyword>